<accession>G8P0I3</accession>
<dbReference type="EMBL" id="CP003130">
    <property type="protein sequence ID" value="AEU38071.1"/>
    <property type="molecule type" value="Genomic_DNA"/>
</dbReference>
<keyword evidence="2" id="KW-1185">Reference proteome</keyword>
<evidence type="ECO:0000313" key="1">
    <source>
        <dbReference type="EMBL" id="AEU38071.1"/>
    </source>
</evidence>
<reference evidence="1 2" key="1">
    <citation type="submission" date="2011-11" db="EMBL/GenBank/DDBJ databases">
        <title>Complete sequence of Granulicella mallensis MP5ACTX8.</title>
        <authorList>
            <consortium name="US DOE Joint Genome Institute"/>
            <person name="Lucas S."/>
            <person name="Copeland A."/>
            <person name="Lapidus A."/>
            <person name="Cheng J.-F."/>
            <person name="Goodwin L."/>
            <person name="Pitluck S."/>
            <person name="Peters L."/>
            <person name="Lu M."/>
            <person name="Detter J.C."/>
            <person name="Han C."/>
            <person name="Tapia R."/>
            <person name="Land M."/>
            <person name="Hauser L."/>
            <person name="Kyrpides N."/>
            <person name="Ivanova N."/>
            <person name="Mikhailova N."/>
            <person name="Pagani I."/>
            <person name="Rawat S."/>
            <person name="Mannisto M."/>
            <person name="Haggblom M."/>
            <person name="Woyke T."/>
        </authorList>
    </citation>
    <scope>NUCLEOTIDE SEQUENCE [LARGE SCALE GENOMIC DNA]</scope>
    <source>
        <strain evidence="2">ATCC BAA-1857 / DSM 23137 / MP5ACTX8</strain>
    </source>
</reference>
<protein>
    <submittedName>
        <fullName evidence="1">Uncharacterized protein</fullName>
    </submittedName>
</protein>
<sequence>MYRPVPRNEISDAVVHLRELHRQFTPSNDRERYAFERRELITKNLLSNLRRTGDHPTLSLLLEIADIFSLTIEGAHRLFGYDLGGIREYELRLNGSRTHIVESYAFERDLLVDLPLELASSEAYTSDATLGELVRSWQRDIPMRALKGPAWRRPGTFYVHVGTEDSLGSSLPPGAMALVEPIEEAEARQPNPRSIYLLQFTNGYRFSPLRCVHGYLTSTGQ</sequence>
<name>G8P0I3_GRAMM</name>
<proteinExistence type="predicted"/>
<dbReference type="eggNOG" id="ENOG5032ZK6">
    <property type="taxonomic scope" value="Bacteria"/>
</dbReference>
<dbReference type="HOGENOM" id="CLU_1249165_0_0_0"/>
<dbReference type="KEGG" id="gma:AciX8_3787"/>
<dbReference type="AlphaFoldDB" id="G8P0I3"/>
<dbReference type="RefSeq" id="WP_014266943.1">
    <property type="nucleotide sequence ID" value="NC_016631.1"/>
</dbReference>
<evidence type="ECO:0000313" key="2">
    <source>
        <dbReference type="Proteomes" id="UP000007113"/>
    </source>
</evidence>
<organism evidence="1 2">
    <name type="scientific">Granulicella mallensis (strain ATCC BAA-1857 / DSM 23137 / MP5ACTX8)</name>
    <dbReference type="NCBI Taxonomy" id="682795"/>
    <lineage>
        <taxon>Bacteria</taxon>
        <taxon>Pseudomonadati</taxon>
        <taxon>Acidobacteriota</taxon>
        <taxon>Terriglobia</taxon>
        <taxon>Terriglobales</taxon>
        <taxon>Acidobacteriaceae</taxon>
        <taxon>Granulicella</taxon>
    </lineage>
</organism>
<gene>
    <name evidence="1" type="ordered locus">AciX8_3787</name>
</gene>
<dbReference type="Proteomes" id="UP000007113">
    <property type="component" value="Chromosome"/>
</dbReference>